<evidence type="ECO:0000256" key="2">
    <source>
        <dbReference type="ARBA" id="ARBA00022517"/>
    </source>
</evidence>
<evidence type="ECO:0000313" key="7">
    <source>
        <dbReference type="Proteomes" id="UP001169760"/>
    </source>
</evidence>
<reference evidence="6" key="1">
    <citation type="submission" date="2023-07" db="EMBL/GenBank/DDBJ databases">
        <title>Genome content predicts the carbon catabolic preferences of heterotrophic bacteria.</title>
        <authorList>
            <person name="Gralka M."/>
        </authorList>
    </citation>
    <scope>NUCLEOTIDE SEQUENCE</scope>
    <source>
        <strain evidence="6">I3M17_2</strain>
    </source>
</reference>
<comment type="function">
    <text evidence="5">Member of a network of 50S ribosomal subunit biogenesis factors which assembles along the 30S-50S interface, preventing incorrect 23S rRNA structures from forming. Promotes peptidyl transferase center (PTC) maturation.</text>
</comment>
<evidence type="ECO:0000313" key="6">
    <source>
        <dbReference type="EMBL" id="MDO6421446.1"/>
    </source>
</evidence>
<dbReference type="GO" id="GO:0005829">
    <property type="term" value="C:cytosol"/>
    <property type="evidence" value="ECO:0007669"/>
    <property type="project" value="TreeGrafter"/>
</dbReference>
<dbReference type="InterPro" id="IPR006839">
    <property type="entry name" value="DarP"/>
</dbReference>
<name>A0AAW7X108_9GAMM</name>
<keyword evidence="1 5" id="KW-0963">Cytoplasm</keyword>
<dbReference type="HAMAP" id="MF_00765">
    <property type="entry name" value="DarP"/>
    <property type="match status" value="1"/>
</dbReference>
<dbReference type="AlphaFoldDB" id="A0AAW7X108"/>
<dbReference type="CDD" id="cd16331">
    <property type="entry name" value="YjgA-like"/>
    <property type="match status" value="1"/>
</dbReference>
<comment type="similarity">
    <text evidence="5">Belongs to the DarP family.</text>
</comment>
<dbReference type="PANTHER" id="PTHR38101:SF1">
    <property type="entry name" value="UPF0307 PROTEIN YJGA"/>
    <property type="match status" value="1"/>
</dbReference>
<comment type="caution">
    <text evidence="6">The sequence shown here is derived from an EMBL/GenBank/DDBJ whole genome shotgun (WGS) entry which is preliminary data.</text>
</comment>
<dbReference type="GO" id="GO:0043022">
    <property type="term" value="F:ribosome binding"/>
    <property type="evidence" value="ECO:0007669"/>
    <property type="project" value="UniProtKB-UniRule"/>
</dbReference>
<keyword evidence="4 5" id="KW-0694">RNA-binding</keyword>
<dbReference type="Pfam" id="PF04751">
    <property type="entry name" value="DarP"/>
    <property type="match status" value="1"/>
</dbReference>
<comment type="subcellular location">
    <subcellularLocation>
        <location evidence="5">Cytoplasm</location>
    </subcellularLocation>
    <text evidence="5">Associates with late stage pre-50S ribosomal subunits.</text>
</comment>
<dbReference type="GO" id="GO:0019843">
    <property type="term" value="F:rRNA binding"/>
    <property type="evidence" value="ECO:0007669"/>
    <property type="project" value="UniProtKB-UniRule"/>
</dbReference>
<accession>A0AAW7X108</accession>
<evidence type="ECO:0000256" key="4">
    <source>
        <dbReference type="ARBA" id="ARBA00022884"/>
    </source>
</evidence>
<keyword evidence="3 5" id="KW-0699">rRNA-binding</keyword>
<dbReference type="Gene3D" id="1.10.60.30">
    <property type="entry name" value="PSPTO4464-like domains"/>
    <property type="match status" value="2"/>
</dbReference>
<dbReference type="SUPFAM" id="SSF158710">
    <property type="entry name" value="PSPTO4464-like"/>
    <property type="match status" value="1"/>
</dbReference>
<dbReference type="RefSeq" id="WP_303490897.1">
    <property type="nucleotide sequence ID" value="NZ_JAUOPB010000002.1"/>
</dbReference>
<organism evidence="6 7">
    <name type="scientific">Saccharophagus degradans</name>
    <dbReference type="NCBI Taxonomy" id="86304"/>
    <lineage>
        <taxon>Bacteria</taxon>
        <taxon>Pseudomonadati</taxon>
        <taxon>Pseudomonadota</taxon>
        <taxon>Gammaproteobacteria</taxon>
        <taxon>Cellvibrionales</taxon>
        <taxon>Cellvibrionaceae</taxon>
        <taxon>Saccharophagus</taxon>
    </lineage>
</organism>
<proteinExistence type="inferred from homology"/>
<dbReference type="PIRSF" id="PIRSF016183">
    <property type="entry name" value="UCP016183"/>
    <property type="match status" value="1"/>
</dbReference>
<dbReference type="Proteomes" id="UP001169760">
    <property type="component" value="Unassembled WGS sequence"/>
</dbReference>
<sequence length="178" mass="20890">MQDDIEHDDYYDSDEEYVKSKTRVKKEMHALQALGEELTKLSRAQLDTFPLGEALKDAILESPKITSNSASKRHRQFIGKLMRDAEHEQIIARLDEIKEAQHRVAQQHHTVERWRDELIKGDDSKMQQFINEYPQCDRQQFRQLLRNARAEQGNNKPPAHTRKLFKFLRDTIAAHAAE</sequence>
<dbReference type="PANTHER" id="PTHR38101">
    <property type="entry name" value="UPF0307 PROTEIN YJGA"/>
    <property type="match status" value="1"/>
</dbReference>
<evidence type="ECO:0000256" key="3">
    <source>
        <dbReference type="ARBA" id="ARBA00022730"/>
    </source>
</evidence>
<dbReference type="GO" id="GO:1902626">
    <property type="term" value="P:assembly of large subunit precursor of preribosome"/>
    <property type="evidence" value="ECO:0007669"/>
    <property type="project" value="UniProtKB-UniRule"/>
</dbReference>
<dbReference type="InterPro" id="IPR023153">
    <property type="entry name" value="DarP_sf"/>
</dbReference>
<dbReference type="EMBL" id="JAUOPB010000002">
    <property type="protein sequence ID" value="MDO6421446.1"/>
    <property type="molecule type" value="Genomic_DNA"/>
</dbReference>
<dbReference type="NCBIfam" id="NF003593">
    <property type="entry name" value="PRK05255.1-1"/>
    <property type="match status" value="1"/>
</dbReference>
<evidence type="ECO:0000256" key="1">
    <source>
        <dbReference type="ARBA" id="ARBA00022490"/>
    </source>
</evidence>
<protein>
    <recommendedName>
        <fullName evidence="5">Dual-action ribosomal maturation protein DarP</fullName>
    </recommendedName>
    <alternativeName>
        <fullName evidence="5">Large ribosomal subunit assembly factor DarP</fullName>
    </alternativeName>
</protein>
<evidence type="ECO:0000256" key="5">
    <source>
        <dbReference type="HAMAP-Rule" id="MF_00765"/>
    </source>
</evidence>
<keyword evidence="2 5" id="KW-0690">Ribosome biogenesis</keyword>
<gene>
    <name evidence="6" type="primary">yjgA</name>
    <name evidence="5" type="synonym">darP</name>
    <name evidence="6" type="ORF">Q4521_03075</name>
</gene>